<dbReference type="EMBL" id="CP024848">
    <property type="protein sequence ID" value="AXI11092.1"/>
    <property type="molecule type" value="Genomic_DNA"/>
</dbReference>
<dbReference type="Gene3D" id="1.20.1250.20">
    <property type="entry name" value="MFS general substrate transporter like domains"/>
    <property type="match status" value="1"/>
</dbReference>
<comment type="subcellular location">
    <subcellularLocation>
        <location evidence="1">Cell membrane</location>
        <topology evidence="1">Multi-pass membrane protein</topology>
    </subcellularLocation>
</comment>
<feature type="transmembrane region" description="Helical" evidence="7">
    <location>
        <begin position="370"/>
        <end position="393"/>
    </location>
</feature>
<dbReference type="GO" id="GO:0005886">
    <property type="term" value="C:plasma membrane"/>
    <property type="evidence" value="ECO:0007669"/>
    <property type="project" value="UniProtKB-SubCell"/>
</dbReference>
<dbReference type="OrthoDB" id="2156306at2"/>
<feature type="transmembrane region" description="Helical" evidence="7">
    <location>
        <begin position="342"/>
        <end position="364"/>
    </location>
</feature>
<keyword evidence="5 7" id="KW-1133">Transmembrane helix</keyword>
<dbReference type="KEGG" id="ocn:CUC15_04380"/>
<dbReference type="Pfam" id="PF07690">
    <property type="entry name" value="MFS_1"/>
    <property type="match status" value="1"/>
</dbReference>
<dbReference type="GO" id="GO:0022857">
    <property type="term" value="F:transmembrane transporter activity"/>
    <property type="evidence" value="ECO:0007669"/>
    <property type="project" value="InterPro"/>
</dbReference>
<keyword evidence="10" id="KW-1185">Reference proteome</keyword>
<dbReference type="Proteomes" id="UP000253908">
    <property type="component" value="Chromosome"/>
</dbReference>
<feature type="transmembrane region" description="Helical" evidence="7">
    <location>
        <begin position="12"/>
        <end position="36"/>
    </location>
</feature>
<dbReference type="PROSITE" id="PS50850">
    <property type="entry name" value="MFS"/>
    <property type="match status" value="1"/>
</dbReference>
<protein>
    <submittedName>
        <fullName evidence="9">MFS transporter</fullName>
    </submittedName>
</protein>
<evidence type="ECO:0000313" key="9">
    <source>
        <dbReference type="EMBL" id="AXI11092.1"/>
    </source>
</evidence>
<evidence type="ECO:0000256" key="6">
    <source>
        <dbReference type="ARBA" id="ARBA00023136"/>
    </source>
</evidence>
<feature type="transmembrane region" description="Helical" evidence="7">
    <location>
        <begin position="217"/>
        <end position="234"/>
    </location>
</feature>
<sequence length="416" mass="46661">MRNIKNWKDLIFLLSSIGISSIGDFIYLVAINIMVFQLTGSAAAVAGLWIIGPLTNIVTKFWTGSFIDYRSKRKVMIVTYIIRAIFIFLIPFVPNMAVIYGILVILSVAKAFFNPSSMTYVAILIPKEKRKRFNSIRSFASSGAFIIGPAIGGSLIILTSVEVTLWMNAIFFLISAVLLLFLPEKENIDKESIPTLTIAQLIRDFTVVQKFILKNKYVSFVYLGFIMIMIFSFAMDAQEVVFTQQVVGLSEFDYSLLISITGIGSVFGAFLLSVFSNKISLRYMITIGLIMMTIGYVIYAFSWSFTSIVVGFVILGFFNVFLNAGIMTFYQNNVPVDIMGRVTSIYDLIQSSIQVFFILVIGIAADLVSLRLIIVTLALVMLMSSIIFSISVLKQNKKSFYREDDYDKGELNLKVK</sequence>
<evidence type="ECO:0000256" key="7">
    <source>
        <dbReference type="SAM" id="Phobius"/>
    </source>
</evidence>
<feature type="transmembrane region" description="Helical" evidence="7">
    <location>
        <begin position="308"/>
        <end position="330"/>
    </location>
</feature>
<gene>
    <name evidence="9" type="ORF">CUC15_04380</name>
</gene>
<keyword evidence="6 7" id="KW-0472">Membrane</keyword>
<evidence type="ECO:0000313" key="10">
    <source>
        <dbReference type="Proteomes" id="UP000253908"/>
    </source>
</evidence>
<feature type="transmembrane region" description="Helical" evidence="7">
    <location>
        <begin position="254"/>
        <end position="276"/>
    </location>
</feature>
<dbReference type="InterPro" id="IPR020846">
    <property type="entry name" value="MFS_dom"/>
</dbReference>
<dbReference type="InterPro" id="IPR011701">
    <property type="entry name" value="MFS"/>
</dbReference>
<organism evidence="9 10">
    <name type="scientific">Oceanobacillus zhaokaii</name>
    <dbReference type="NCBI Taxonomy" id="2052660"/>
    <lineage>
        <taxon>Bacteria</taxon>
        <taxon>Bacillati</taxon>
        <taxon>Bacillota</taxon>
        <taxon>Bacilli</taxon>
        <taxon>Bacillales</taxon>
        <taxon>Bacillaceae</taxon>
        <taxon>Oceanobacillus</taxon>
    </lineage>
</organism>
<keyword evidence="4 7" id="KW-0812">Transmembrane</keyword>
<feature type="transmembrane region" description="Helical" evidence="7">
    <location>
        <begin position="99"/>
        <end position="126"/>
    </location>
</feature>
<dbReference type="PANTHER" id="PTHR43266">
    <property type="entry name" value="MACROLIDE-EFFLUX PROTEIN"/>
    <property type="match status" value="1"/>
</dbReference>
<dbReference type="AlphaFoldDB" id="A0A345PM62"/>
<name>A0A345PM62_9BACI</name>
<dbReference type="PANTHER" id="PTHR43266:SF2">
    <property type="entry name" value="MAJOR FACILITATOR SUPERFAMILY (MFS) PROFILE DOMAIN-CONTAINING PROTEIN"/>
    <property type="match status" value="1"/>
</dbReference>
<evidence type="ECO:0000256" key="1">
    <source>
        <dbReference type="ARBA" id="ARBA00004651"/>
    </source>
</evidence>
<feature type="transmembrane region" description="Helical" evidence="7">
    <location>
        <begin position="165"/>
        <end position="182"/>
    </location>
</feature>
<keyword evidence="2" id="KW-0813">Transport</keyword>
<dbReference type="CDD" id="cd06173">
    <property type="entry name" value="MFS_MefA_like"/>
    <property type="match status" value="1"/>
</dbReference>
<reference evidence="10" key="1">
    <citation type="submission" date="2017-11" db="EMBL/GenBank/DDBJ databases">
        <authorList>
            <person name="Zhu W."/>
        </authorList>
    </citation>
    <scope>NUCLEOTIDE SEQUENCE [LARGE SCALE GENOMIC DNA]</scope>
    <source>
        <strain evidence="10">160</strain>
    </source>
</reference>
<dbReference type="InterPro" id="IPR036259">
    <property type="entry name" value="MFS_trans_sf"/>
</dbReference>
<dbReference type="InterPro" id="IPR022324">
    <property type="entry name" value="Bacilysin_exporter_BacE_put"/>
</dbReference>
<evidence type="ECO:0000256" key="5">
    <source>
        <dbReference type="ARBA" id="ARBA00022989"/>
    </source>
</evidence>
<keyword evidence="3" id="KW-1003">Cell membrane</keyword>
<feature type="transmembrane region" description="Helical" evidence="7">
    <location>
        <begin position="283"/>
        <end position="302"/>
    </location>
</feature>
<feature type="transmembrane region" description="Helical" evidence="7">
    <location>
        <begin position="42"/>
        <end position="63"/>
    </location>
</feature>
<evidence type="ECO:0000256" key="2">
    <source>
        <dbReference type="ARBA" id="ARBA00022448"/>
    </source>
</evidence>
<proteinExistence type="predicted"/>
<accession>A0A345PM62</accession>
<feature type="transmembrane region" description="Helical" evidence="7">
    <location>
        <begin position="75"/>
        <end position="93"/>
    </location>
</feature>
<feature type="transmembrane region" description="Helical" evidence="7">
    <location>
        <begin position="138"/>
        <end position="159"/>
    </location>
</feature>
<evidence type="ECO:0000256" key="3">
    <source>
        <dbReference type="ARBA" id="ARBA00022475"/>
    </source>
</evidence>
<dbReference type="SUPFAM" id="SSF103473">
    <property type="entry name" value="MFS general substrate transporter"/>
    <property type="match status" value="1"/>
</dbReference>
<dbReference type="PRINTS" id="PR01988">
    <property type="entry name" value="EXPORTERBACE"/>
</dbReference>
<feature type="domain" description="Major facilitator superfamily (MFS) profile" evidence="8">
    <location>
        <begin position="9"/>
        <end position="397"/>
    </location>
</feature>
<evidence type="ECO:0000259" key="8">
    <source>
        <dbReference type="PROSITE" id="PS50850"/>
    </source>
</evidence>
<evidence type="ECO:0000256" key="4">
    <source>
        <dbReference type="ARBA" id="ARBA00022692"/>
    </source>
</evidence>